<organism evidence="1 2">
    <name type="scientific">Asparagus officinalis</name>
    <name type="common">Garden asparagus</name>
    <dbReference type="NCBI Taxonomy" id="4686"/>
    <lineage>
        <taxon>Eukaryota</taxon>
        <taxon>Viridiplantae</taxon>
        <taxon>Streptophyta</taxon>
        <taxon>Embryophyta</taxon>
        <taxon>Tracheophyta</taxon>
        <taxon>Spermatophyta</taxon>
        <taxon>Magnoliopsida</taxon>
        <taxon>Liliopsida</taxon>
        <taxon>Asparagales</taxon>
        <taxon>Asparagaceae</taxon>
        <taxon>Asparagoideae</taxon>
        <taxon>Asparagus</taxon>
    </lineage>
</organism>
<dbReference type="Gramene" id="ONK80671">
    <property type="protein sequence ID" value="ONK80671"/>
    <property type="gene ID" value="A4U43_C01F20420"/>
</dbReference>
<evidence type="ECO:0000313" key="1">
    <source>
        <dbReference type="EMBL" id="ONK80671.1"/>
    </source>
</evidence>
<sequence>MNLAHTIQCGVNSSTFKISRTLLVSQFHPINRFIDFKVESKRLPGNFEKALEDERMTKEATEMKIATLEVEREVWSRSEGKWRWELEMRENIIQGLQGHRTKQSTTIIKLKEEISHYKHEIIKWDGQIKYLVEEVESEKHARLDAQECTHLIA</sequence>
<protein>
    <submittedName>
        <fullName evidence="1">Uncharacterized protein</fullName>
    </submittedName>
</protein>
<dbReference type="AlphaFoldDB" id="A0A5P1FVB7"/>
<evidence type="ECO:0000313" key="2">
    <source>
        <dbReference type="Proteomes" id="UP000243459"/>
    </source>
</evidence>
<accession>A0A5P1FVB7</accession>
<keyword evidence="2" id="KW-1185">Reference proteome</keyword>
<reference evidence="2" key="1">
    <citation type="journal article" date="2017" name="Nat. Commun.">
        <title>The asparagus genome sheds light on the origin and evolution of a young Y chromosome.</title>
        <authorList>
            <person name="Harkess A."/>
            <person name="Zhou J."/>
            <person name="Xu C."/>
            <person name="Bowers J.E."/>
            <person name="Van der Hulst R."/>
            <person name="Ayyampalayam S."/>
            <person name="Mercati F."/>
            <person name="Riccardi P."/>
            <person name="McKain M.R."/>
            <person name="Kakrana A."/>
            <person name="Tang H."/>
            <person name="Ray J."/>
            <person name="Groenendijk J."/>
            <person name="Arikit S."/>
            <person name="Mathioni S.M."/>
            <person name="Nakano M."/>
            <person name="Shan H."/>
            <person name="Telgmann-Rauber A."/>
            <person name="Kanno A."/>
            <person name="Yue Z."/>
            <person name="Chen H."/>
            <person name="Li W."/>
            <person name="Chen Y."/>
            <person name="Xu X."/>
            <person name="Zhang Y."/>
            <person name="Luo S."/>
            <person name="Chen H."/>
            <person name="Gao J."/>
            <person name="Mao Z."/>
            <person name="Pires J.C."/>
            <person name="Luo M."/>
            <person name="Kudrna D."/>
            <person name="Wing R.A."/>
            <person name="Meyers B.C."/>
            <person name="Yi K."/>
            <person name="Kong H."/>
            <person name="Lavrijsen P."/>
            <person name="Sunseri F."/>
            <person name="Falavigna A."/>
            <person name="Ye Y."/>
            <person name="Leebens-Mack J.H."/>
            <person name="Chen G."/>
        </authorList>
    </citation>
    <scope>NUCLEOTIDE SEQUENCE [LARGE SCALE GENOMIC DNA]</scope>
    <source>
        <strain evidence="2">cv. DH0086</strain>
    </source>
</reference>
<dbReference type="EMBL" id="CM007381">
    <property type="protein sequence ID" value="ONK80671.1"/>
    <property type="molecule type" value="Genomic_DNA"/>
</dbReference>
<gene>
    <name evidence="1" type="ORF">A4U43_C01F20420</name>
</gene>
<name>A0A5P1FVB7_ASPOF</name>
<dbReference type="Proteomes" id="UP000243459">
    <property type="component" value="Chromosome 1"/>
</dbReference>
<proteinExistence type="predicted"/>